<name>A0A0X9VVR2_9GAMM</name>
<gene>
    <name evidence="2" type="ORF">AUT07_00515</name>
</gene>
<evidence type="ECO:0000313" key="3">
    <source>
        <dbReference type="Proteomes" id="UP000069926"/>
    </source>
</evidence>
<dbReference type="NCBIfam" id="NF003841">
    <property type="entry name" value="PRK05421.1-3"/>
    <property type="match status" value="1"/>
</dbReference>
<dbReference type="PATRIC" id="fig|634113.3.peg.486"/>
<dbReference type="AlphaFoldDB" id="A0A0X9VVR2"/>
<dbReference type="KEGG" id="asy:AUT07_00515"/>
<dbReference type="EMBL" id="CP013920">
    <property type="protein sequence ID" value="AMA65073.1"/>
    <property type="molecule type" value="Genomic_DNA"/>
</dbReference>
<proteinExistence type="predicted"/>
<keyword evidence="3" id="KW-1185">Reference proteome</keyword>
<dbReference type="NCBIfam" id="NF003839">
    <property type="entry name" value="PRK05421.1-1"/>
    <property type="match status" value="1"/>
</dbReference>
<feature type="domain" description="Endonuclease/exonuclease/phosphatase" evidence="1">
    <location>
        <begin position="45"/>
        <end position="250"/>
    </location>
</feature>
<dbReference type="Proteomes" id="UP000069926">
    <property type="component" value="Chromosome"/>
</dbReference>
<dbReference type="STRING" id="634113.AUT07_00515"/>
<evidence type="ECO:0000313" key="2">
    <source>
        <dbReference type="EMBL" id="AMA65073.1"/>
    </source>
</evidence>
<dbReference type="Gene3D" id="3.60.10.10">
    <property type="entry name" value="Endonuclease/exonuclease/phosphatase"/>
    <property type="match status" value="1"/>
</dbReference>
<evidence type="ECO:0000259" key="1">
    <source>
        <dbReference type="Pfam" id="PF03372"/>
    </source>
</evidence>
<reference evidence="2 3" key="1">
    <citation type="submission" date="2016-01" db="EMBL/GenBank/DDBJ databases">
        <title>Genome sequence of Ca. Arsenophonus lipopteni, the exclusive symbiont of a blood sucking fly Lipoptena cervi (Diptera: Hippoboscidae).</title>
        <authorList>
            <person name="Novakova E."/>
            <person name="Hypsa V."/>
            <person name="Nguyen P."/>
            <person name="Husnik F."/>
            <person name="Darby A.C."/>
        </authorList>
    </citation>
    <scope>NUCLEOTIDE SEQUENCE [LARGE SCALE GENOMIC DNA]</scope>
    <source>
        <strain evidence="2 3">CB</strain>
    </source>
</reference>
<dbReference type="InterPro" id="IPR036691">
    <property type="entry name" value="Endo/exonu/phosph_ase_sf"/>
</dbReference>
<accession>A0A0X9VVR2</accession>
<dbReference type="NCBIfam" id="NF003840">
    <property type="entry name" value="PRK05421.1-2"/>
    <property type="match status" value="1"/>
</dbReference>
<dbReference type="GO" id="GO:0003824">
    <property type="term" value="F:catalytic activity"/>
    <property type="evidence" value="ECO:0007669"/>
    <property type="project" value="InterPro"/>
</dbReference>
<sequence length="260" mass="30436">MVKKNYFLRKFIDHAIKTNGFISRSDNNLPIIMPQSLESEGLRIISWNIYKQQRQNWFSVLNKLVIDKHLILLQEAQPSPQLIKFIISQNLIVDQAPAIVLPQYTSGVMTLSRSHSIYCCSLREQEPLIRLPKSTLITVYSLYNRRNLMIINIHAINFSFGLNIYSRQLHNIEKYIKRHEGPIIFAGDFNTWNRQRTNILKHFTFSLGMKEVNFDIDVRTIIFGYPIDHVFYRNLILLDAEVIKTKSSDHNPISVKFSVK</sequence>
<dbReference type="RefSeq" id="WP_066283762.1">
    <property type="nucleotide sequence ID" value="NZ_CP013920.1"/>
</dbReference>
<dbReference type="Pfam" id="PF03372">
    <property type="entry name" value="Exo_endo_phos"/>
    <property type="match status" value="1"/>
</dbReference>
<dbReference type="InterPro" id="IPR005135">
    <property type="entry name" value="Endo/exonuclease/phosphatase"/>
</dbReference>
<dbReference type="NCBIfam" id="NF003842">
    <property type="entry name" value="PRK05421.1-4"/>
    <property type="match status" value="1"/>
</dbReference>
<organism evidence="2 3">
    <name type="scientific">Candidatus Arsenophonus lipoptenae</name>
    <dbReference type="NCBI Taxonomy" id="634113"/>
    <lineage>
        <taxon>Bacteria</taxon>
        <taxon>Pseudomonadati</taxon>
        <taxon>Pseudomonadota</taxon>
        <taxon>Gammaproteobacteria</taxon>
        <taxon>Enterobacterales</taxon>
        <taxon>Morganellaceae</taxon>
        <taxon>Arsenophonus</taxon>
    </lineage>
</organism>
<protein>
    <recommendedName>
        <fullName evidence="1">Endonuclease/exonuclease/phosphatase domain-containing protein</fullName>
    </recommendedName>
</protein>
<dbReference type="SUPFAM" id="SSF56219">
    <property type="entry name" value="DNase I-like"/>
    <property type="match status" value="1"/>
</dbReference>